<dbReference type="AlphaFoldDB" id="A0AAD3NGV5"/>
<evidence type="ECO:0000313" key="1">
    <source>
        <dbReference type="EMBL" id="GLD71525.1"/>
    </source>
</evidence>
<dbReference type="EMBL" id="BRZM01000634">
    <property type="protein sequence ID" value="GLD71525.1"/>
    <property type="molecule type" value="Genomic_DNA"/>
</dbReference>
<accession>A0AAD3NGV5</accession>
<protein>
    <submittedName>
        <fullName evidence="1">Uncharacterized protein</fullName>
    </submittedName>
</protein>
<comment type="caution">
    <text evidence="1">The sequence shown here is derived from an EMBL/GenBank/DDBJ whole genome shotgun (WGS) entry which is preliminary data.</text>
</comment>
<organism evidence="1 2">
    <name type="scientific">Lates japonicus</name>
    <name type="common">Japanese lates</name>
    <dbReference type="NCBI Taxonomy" id="270547"/>
    <lineage>
        <taxon>Eukaryota</taxon>
        <taxon>Metazoa</taxon>
        <taxon>Chordata</taxon>
        <taxon>Craniata</taxon>
        <taxon>Vertebrata</taxon>
        <taxon>Euteleostomi</taxon>
        <taxon>Actinopterygii</taxon>
        <taxon>Neopterygii</taxon>
        <taxon>Teleostei</taxon>
        <taxon>Neoteleostei</taxon>
        <taxon>Acanthomorphata</taxon>
        <taxon>Carangaria</taxon>
        <taxon>Carangaria incertae sedis</taxon>
        <taxon>Centropomidae</taxon>
        <taxon>Lates</taxon>
    </lineage>
</organism>
<proteinExistence type="predicted"/>
<name>A0AAD3NGV5_LATJO</name>
<dbReference type="Proteomes" id="UP001279410">
    <property type="component" value="Unassembled WGS sequence"/>
</dbReference>
<sequence length="117" mass="13204">MKQQMEELEQVATNKLHCLDEETERPTAEQTGLLCGAGSAAELLTRHQILLEPVMKVMEEVITALGHITGEDLLHTEVKVMSLLFNKPLYRDFMMGASHLDNMCFLSPQLNDMRNCS</sequence>
<evidence type="ECO:0000313" key="2">
    <source>
        <dbReference type="Proteomes" id="UP001279410"/>
    </source>
</evidence>
<gene>
    <name evidence="1" type="ORF">AKAME5_002284700</name>
</gene>
<reference evidence="1" key="1">
    <citation type="submission" date="2022-08" db="EMBL/GenBank/DDBJ databases">
        <title>Genome sequencing of akame (Lates japonicus).</title>
        <authorList>
            <person name="Hashiguchi Y."/>
            <person name="Takahashi H."/>
        </authorList>
    </citation>
    <scope>NUCLEOTIDE SEQUENCE</scope>
    <source>
        <strain evidence="1">Kochi</strain>
    </source>
</reference>
<keyword evidence="2" id="KW-1185">Reference proteome</keyword>